<dbReference type="InterPro" id="IPR004045">
    <property type="entry name" value="Glutathione_S-Trfase_N"/>
</dbReference>
<evidence type="ECO:0000259" key="1">
    <source>
        <dbReference type="Pfam" id="PF13417"/>
    </source>
</evidence>
<dbReference type="InterPro" id="IPR036282">
    <property type="entry name" value="Glutathione-S-Trfase_C_sf"/>
</dbReference>
<dbReference type="SUPFAM" id="SSF47616">
    <property type="entry name" value="GST C-terminal domain-like"/>
    <property type="match status" value="1"/>
</dbReference>
<evidence type="ECO:0000313" key="2">
    <source>
        <dbReference type="EMBL" id="WFL76229.1"/>
    </source>
</evidence>
<dbReference type="Proteomes" id="UP001215827">
    <property type="component" value="Chromosome"/>
</dbReference>
<evidence type="ECO:0000313" key="3">
    <source>
        <dbReference type="Proteomes" id="UP001215827"/>
    </source>
</evidence>
<dbReference type="Pfam" id="PF13410">
    <property type="entry name" value="GST_C_2"/>
    <property type="match status" value="1"/>
</dbReference>
<feature type="domain" description="GST N-terminal" evidence="1">
    <location>
        <begin position="4"/>
        <end position="74"/>
    </location>
</feature>
<dbReference type="Gene3D" id="1.20.1050.10">
    <property type="match status" value="1"/>
</dbReference>
<dbReference type="EMBL" id="CP121106">
    <property type="protein sequence ID" value="WFL76229.1"/>
    <property type="molecule type" value="Genomic_DNA"/>
</dbReference>
<sequence length="327" mass="36708">MYTLYGALASPYSMKIRSLLRYRRLPFVWRDGAATQEALRQVRAPVIPVLEYPDGSFANDSTPLLYDLEQRHEARGVVPPDPAIAFAAHLLEDFADEWMTKPMFGYRWLEEVDQVQMSRWLAFDNLHGGGLKTSQSWAEQFRARQVGRMPMVGCTRENFGLIEASARAVLDILERRVTSAFFLFGTRPSLAEFGLYGQISQLATDPTPQAMMRAEFPYTYRWCAHMDDLSGVEGEWADEPSDAALELLGVAGEVYAPFLAANAAALAAGAEELEMEAMGHRYRQAPFKYQAKCLADLRARYTGLADGDRARVDAWIGSAWTDLLSPR</sequence>
<reference evidence="2 3" key="1">
    <citation type="submission" date="2023-03" db="EMBL/GenBank/DDBJ databases">
        <title>Altererythrobacter sp. CAU 1644 isolated from sand.</title>
        <authorList>
            <person name="Kim W."/>
        </authorList>
    </citation>
    <scope>NUCLEOTIDE SEQUENCE [LARGE SCALE GENOMIC DNA]</scope>
    <source>
        <strain evidence="2 3">CAU 1644</strain>
    </source>
</reference>
<dbReference type="SUPFAM" id="SSF52833">
    <property type="entry name" value="Thioredoxin-like"/>
    <property type="match status" value="1"/>
</dbReference>
<organism evidence="2 3">
    <name type="scientific">Altererythrobacter arenosus</name>
    <dbReference type="NCBI Taxonomy" id="3032592"/>
    <lineage>
        <taxon>Bacteria</taxon>
        <taxon>Pseudomonadati</taxon>
        <taxon>Pseudomonadota</taxon>
        <taxon>Alphaproteobacteria</taxon>
        <taxon>Sphingomonadales</taxon>
        <taxon>Erythrobacteraceae</taxon>
        <taxon>Altererythrobacter</taxon>
    </lineage>
</organism>
<dbReference type="InterPro" id="IPR036249">
    <property type="entry name" value="Thioredoxin-like_sf"/>
</dbReference>
<gene>
    <name evidence="2" type="ORF">P7228_09480</name>
</gene>
<dbReference type="Gene3D" id="3.40.30.10">
    <property type="entry name" value="Glutaredoxin"/>
    <property type="match status" value="1"/>
</dbReference>
<protein>
    <submittedName>
        <fullName evidence="2">Glutathione S-transferase</fullName>
    </submittedName>
</protein>
<dbReference type="Pfam" id="PF13417">
    <property type="entry name" value="GST_N_3"/>
    <property type="match status" value="1"/>
</dbReference>
<accession>A0ABY8FMH5</accession>
<dbReference type="RefSeq" id="WP_278014995.1">
    <property type="nucleotide sequence ID" value="NZ_CP121106.1"/>
</dbReference>
<name>A0ABY8FMH5_9SPHN</name>
<keyword evidence="3" id="KW-1185">Reference proteome</keyword>
<proteinExistence type="predicted"/>